<proteinExistence type="predicted"/>
<accession>A0A7Z0TYR9</accession>
<feature type="transmembrane region" description="Helical" evidence="1">
    <location>
        <begin position="66"/>
        <end position="86"/>
    </location>
</feature>
<evidence type="ECO:0008006" key="4">
    <source>
        <dbReference type="Google" id="ProtNLM"/>
    </source>
</evidence>
<dbReference type="RefSeq" id="WP_180544892.1">
    <property type="nucleotide sequence ID" value="NZ_JACCJZ010000014.1"/>
</dbReference>
<protein>
    <recommendedName>
        <fullName evidence="4">DoxX family protein</fullName>
    </recommendedName>
</protein>
<reference evidence="2 3" key="1">
    <citation type="submission" date="2020-07" db="EMBL/GenBank/DDBJ databases">
        <title>isolation of Luteimonas sp. SJ-16.</title>
        <authorList>
            <person name="Huang X.-X."/>
            <person name="Xu L."/>
            <person name="Sun J.-Q."/>
        </authorList>
    </citation>
    <scope>NUCLEOTIDE SEQUENCE [LARGE SCALE GENOMIC DNA]</scope>
    <source>
        <strain evidence="2 3">SJ-16</strain>
    </source>
</reference>
<organism evidence="2 3">
    <name type="scientific">Luteimonas deserti</name>
    <dbReference type="NCBI Taxonomy" id="2752306"/>
    <lineage>
        <taxon>Bacteria</taxon>
        <taxon>Pseudomonadati</taxon>
        <taxon>Pseudomonadota</taxon>
        <taxon>Gammaproteobacteria</taxon>
        <taxon>Lysobacterales</taxon>
        <taxon>Lysobacteraceae</taxon>
        <taxon>Luteimonas</taxon>
    </lineage>
</organism>
<feature type="transmembrane region" description="Helical" evidence="1">
    <location>
        <begin position="12"/>
        <end position="32"/>
    </location>
</feature>
<feature type="transmembrane region" description="Helical" evidence="1">
    <location>
        <begin position="98"/>
        <end position="117"/>
    </location>
</feature>
<evidence type="ECO:0000256" key="1">
    <source>
        <dbReference type="SAM" id="Phobius"/>
    </source>
</evidence>
<keyword evidence="1" id="KW-0472">Membrane</keyword>
<gene>
    <name evidence="2" type="ORF">H0E82_07760</name>
</gene>
<evidence type="ECO:0000313" key="2">
    <source>
        <dbReference type="EMBL" id="NYZ62662.1"/>
    </source>
</evidence>
<keyword evidence="1" id="KW-0812">Transmembrane</keyword>
<dbReference type="AlphaFoldDB" id="A0A7Z0TYR9"/>
<dbReference type="EMBL" id="JACCJZ010000014">
    <property type="protein sequence ID" value="NYZ62662.1"/>
    <property type="molecule type" value="Genomic_DNA"/>
</dbReference>
<feature type="transmembrane region" description="Helical" evidence="1">
    <location>
        <begin position="38"/>
        <end position="59"/>
    </location>
</feature>
<keyword evidence="3" id="KW-1185">Reference proteome</keyword>
<keyword evidence="1" id="KW-1133">Transmembrane helix</keyword>
<sequence length="120" mass="12575">MASGSGAHGAAITAARWALASLFVVLGAWRIWAALNGVALSNVALLLSVCELLLGVLILAGWHLRWTALAAVALLVADAVMSHPFWAVRAGARDVQLLHFMKNIAIAGGFLLLSAIAPRR</sequence>
<name>A0A7Z0TYR9_9GAMM</name>
<evidence type="ECO:0000313" key="3">
    <source>
        <dbReference type="Proteomes" id="UP000589896"/>
    </source>
</evidence>
<comment type="caution">
    <text evidence="2">The sequence shown here is derived from an EMBL/GenBank/DDBJ whole genome shotgun (WGS) entry which is preliminary data.</text>
</comment>
<dbReference type="Proteomes" id="UP000589896">
    <property type="component" value="Unassembled WGS sequence"/>
</dbReference>